<evidence type="ECO:0000313" key="7">
    <source>
        <dbReference type="EMBL" id="RZU53653.1"/>
    </source>
</evidence>
<dbReference type="InterPro" id="IPR006128">
    <property type="entry name" value="Lipoprotein_PsaA-like"/>
</dbReference>
<sequence>MSRSSIGARLLGGVLALSLLPTAGCAAVSAADGTGRLVIAVTVAPLTSIVSAVVGDRGRVEGIVPEGTNSHTFEPAPSVAKLLSQADVVFLNGLGLEEPTARLAEKNRKPAAKIVELGTGVLPEDQWIFDSSFPKEDGKPNPHLWTDPTYVIRYARFIADTLGARSPADATYFRSNADRFVASVDRLIVALRTDQETVPVDRRRLLTYHDAYAYFGRSFQWTIVGAVQPRDFSDPTPRELADLIDQIRAARVPTIFGSEVFPSKVLAEIGRATGARYEDTLRDDDLPGSPGQPEHSWLGLMRYNLGTMIRGLGGTATNVDAVATAQTDVVDEAVYPQ</sequence>
<dbReference type="InterPro" id="IPR050492">
    <property type="entry name" value="Bact_metal-bind_prot9"/>
</dbReference>
<evidence type="ECO:0000256" key="2">
    <source>
        <dbReference type="ARBA" id="ARBA00022448"/>
    </source>
</evidence>
<reference evidence="7 8" key="1">
    <citation type="submission" date="2019-02" db="EMBL/GenBank/DDBJ databases">
        <title>Sequencing the genomes of 1000 actinobacteria strains.</title>
        <authorList>
            <person name="Klenk H.-P."/>
        </authorList>
    </citation>
    <scope>NUCLEOTIDE SEQUENCE [LARGE SCALE GENOMIC DNA]</scope>
    <source>
        <strain evidence="7 8">DSM 45162</strain>
    </source>
</reference>
<feature type="signal peptide" evidence="6">
    <location>
        <begin position="1"/>
        <end position="26"/>
    </location>
</feature>
<dbReference type="GO" id="GO:0007155">
    <property type="term" value="P:cell adhesion"/>
    <property type="evidence" value="ECO:0007669"/>
    <property type="project" value="InterPro"/>
</dbReference>
<dbReference type="GO" id="GO:0046872">
    <property type="term" value="F:metal ion binding"/>
    <property type="evidence" value="ECO:0007669"/>
    <property type="project" value="UniProtKB-KW"/>
</dbReference>
<keyword evidence="2 5" id="KW-0813">Transport</keyword>
<evidence type="ECO:0000256" key="4">
    <source>
        <dbReference type="ARBA" id="ARBA00022729"/>
    </source>
</evidence>
<comment type="subcellular location">
    <subcellularLocation>
        <location evidence="1">Cell envelope</location>
    </subcellularLocation>
</comment>
<dbReference type="GO" id="GO:0030313">
    <property type="term" value="C:cell envelope"/>
    <property type="evidence" value="ECO:0007669"/>
    <property type="project" value="UniProtKB-SubCell"/>
</dbReference>
<gene>
    <name evidence="7" type="ORF">EV385_5584</name>
</gene>
<dbReference type="PANTHER" id="PTHR42953">
    <property type="entry name" value="HIGH-AFFINITY ZINC UPTAKE SYSTEM PROTEIN ZNUA-RELATED"/>
    <property type="match status" value="1"/>
</dbReference>
<protein>
    <submittedName>
        <fullName evidence="7">Manganese/iron transport system substrate-binding protein</fullName>
    </submittedName>
</protein>
<keyword evidence="8" id="KW-1185">Reference proteome</keyword>
<evidence type="ECO:0000256" key="6">
    <source>
        <dbReference type="SAM" id="SignalP"/>
    </source>
</evidence>
<dbReference type="InterPro" id="IPR006127">
    <property type="entry name" value="ZnuA-like"/>
</dbReference>
<accession>A0A4Q7ZSN9</accession>
<dbReference type="Gene3D" id="3.40.50.1980">
    <property type="entry name" value="Nitrogenase molybdenum iron protein domain"/>
    <property type="match status" value="2"/>
</dbReference>
<evidence type="ECO:0000256" key="3">
    <source>
        <dbReference type="ARBA" id="ARBA00022723"/>
    </source>
</evidence>
<dbReference type="RefSeq" id="WP_130512118.1">
    <property type="nucleotide sequence ID" value="NZ_SHKY01000001.1"/>
</dbReference>
<dbReference type="AlphaFoldDB" id="A0A4Q7ZSN9"/>
<dbReference type="SUPFAM" id="SSF53807">
    <property type="entry name" value="Helical backbone' metal receptor"/>
    <property type="match status" value="1"/>
</dbReference>
<comment type="caution">
    <text evidence="7">The sequence shown here is derived from an EMBL/GenBank/DDBJ whole genome shotgun (WGS) entry which is preliminary data.</text>
</comment>
<feature type="chain" id="PRO_5020598155" evidence="6">
    <location>
        <begin position="27"/>
        <end position="337"/>
    </location>
</feature>
<proteinExistence type="inferred from homology"/>
<dbReference type="PANTHER" id="PTHR42953:SF1">
    <property type="entry name" value="METAL-BINDING PROTEIN HI_0362-RELATED"/>
    <property type="match status" value="1"/>
</dbReference>
<keyword evidence="3" id="KW-0479">Metal-binding</keyword>
<dbReference type="Proteomes" id="UP000292564">
    <property type="component" value="Unassembled WGS sequence"/>
</dbReference>
<dbReference type="PRINTS" id="PR00690">
    <property type="entry name" value="ADHESNFAMILY"/>
</dbReference>
<dbReference type="InterPro" id="IPR006129">
    <property type="entry name" value="AdhesinB"/>
</dbReference>
<comment type="similarity">
    <text evidence="5">Belongs to the bacterial solute-binding protein 9 family.</text>
</comment>
<organism evidence="7 8">
    <name type="scientific">Krasilnikovia cinnamomea</name>
    <dbReference type="NCBI Taxonomy" id="349313"/>
    <lineage>
        <taxon>Bacteria</taxon>
        <taxon>Bacillati</taxon>
        <taxon>Actinomycetota</taxon>
        <taxon>Actinomycetes</taxon>
        <taxon>Micromonosporales</taxon>
        <taxon>Micromonosporaceae</taxon>
        <taxon>Krasilnikovia</taxon>
    </lineage>
</organism>
<keyword evidence="4 6" id="KW-0732">Signal</keyword>
<evidence type="ECO:0000256" key="1">
    <source>
        <dbReference type="ARBA" id="ARBA00004196"/>
    </source>
</evidence>
<dbReference type="Pfam" id="PF01297">
    <property type="entry name" value="ZnuA"/>
    <property type="match status" value="1"/>
</dbReference>
<dbReference type="GO" id="GO:0030001">
    <property type="term" value="P:metal ion transport"/>
    <property type="evidence" value="ECO:0007669"/>
    <property type="project" value="InterPro"/>
</dbReference>
<evidence type="ECO:0000256" key="5">
    <source>
        <dbReference type="RuleBase" id="RU003512"/>
    </source>
</evidence>
<dbReference type="EMBL" id="SHKY01000001">
    <property type="protein sequence ID" value="RZU53653.1"/>
    <property type="molecule type" value="Genomic_DNA"/>
</dbReference>
<name>A0A4Q7ZSN9_9ACTN</name>
<dbReference type="PRINTS" id="PR00691">
    <property type="entry name" value="ADHESINB"/>
</dbReference>
<evidence type="ECO:0000313" key="8">
    <source>
        <dbReference type="Proteomes" id="UP000292564"/>
    </source>
</evidence>
<dbReference type="OrthoDB" id="9810636at2"/>